<protein>
    <submittedName>
        <fullName evidence="1">Uncharacterized protein</fullName>
    </submittedName>
</protein>
<reference evidence="1" key="1">
    <citation type="submission" date="2023-07" db="EMBL/GenBank/DDBJ databases">
        <title>A collection of bacterial strains from the Burkholderia cepacia Research Laboratory and Repository.</title>
        <authorList>
            <person name="Lipuma J."/>
            <person name="Spilker T."/>
            <person name="Caverly L."/>
        </authorList>
    </citation>
    <scope>NUCLEOTIDE SEQUENCE</scope>
    <source>
        <strain evidence="1">AU44979</strain>
    </source>
</reference>
<evidence type="ECO:0000313" key="2">
    <source>
        <dbReference type="Proteomes" id="UP001172109"/>
    </source>
</evidence>
<dbReference type="EMBL" id="JAUJQS010000069">
    <property type="protein sequence ID" value="MDN7570805.1"/>
    <property type="molecule type" value="Genomic_DNA"/>
</dbReference>
<comment type="caution">
    <text evidence="1">The sequence shown here is derived from an EMBL/GenBank/DDBJ whole genome shotgun (WGS) entry which is preliminary data.</text>
</comment>
<dbReference type="AlphaFoldDB" id="A0AAP4RBL9"/>
<dbReference type="Proteomes" id="UP001172109">
    <property type="component" value="Unassembled WGS sequence"/>
</dbReference>
<accession>A0AAP4RBL9</accession>
<dbReference type="RefSeq" id="WP_301790484.1">
    <property type="nucleotide sequence ID" value="NZ_JAUJQS010000069.1"/>
</dbReference>
<organism evidence="1 2">
    <name type="scientific">Burkholderia contaminans</name>
    <dbReference type="NCBI Taxonomy" id="488447"/>
    <lineage>
        <taxon>Bacteria</taxon>
        <taxon>Pseudomonadati</taxon>
        <taxon>Pseudomonadota</taxon>
        <taxon>Betaproteobacteria</taxon>
        <taxon>Burkholderiales</taxon>
        <taxon>Burkholderiaceae</taxon>
        <taxon>Burkholderia</taxon>
        <taxon>Burkholderia cepacia complex</taxon>
    </lineage>
</organism>
<proteinExistence type="predicted"/>
<gene>
    <name evidence="1" type="ORF">QZM56_40685</name>
</gene>
<name>A0AAP4RBL9_9BURK</name>
<sequence length="72" mass="8300">GSSFRKHRHMMEARKLLINLLYRATSQSSELPGWSHRETKNPLRDLGSARWRPAKPINNPETRISLVSFTAV</sequence>
<evidence type="ECO:0000313" key="1">
    <source>
        <dbReference type="EMBL" id="MDN7570805.1"/>
    </source>
</evidence>
<feature type="non-terminal residue" evidence="1">
    <location>
        <position position="1"/>
    </location>
</feature>